<dbReference type="CDD" id="cd06928">
    <property type="entry name" value="RNAP_alpha_NTD"/>
    <property type="match status" value="1"/>
</dbReference>
<dbReference type="HAMAP" id="MF_00059">
    <property type="entry name" value="RNApol_bact_RpoA"/>
    <property type="match status" value="1"/>
</dbReference>
<dbReference type="Pfam" id="PF01193">
    <property type="entry name" value="RNA_pol_L"/>
    <property type="match status" value="1"/>
</dbReference>
<sequence length="332" mass="36303">MNYDIVLPSKPRAVLEEGTKGIYEIDGLYAGYGYTFGNALRRVLLSSLPGVAATAVKIDGVSHEFSTIPGVKEDVILILLNLKQLRFKLYGDEPQTVTLSAKGQKKITAKDLEAPSQVEILNKELSIATLTTKDAKLKFELTVEKGLGYVPREALQKEKVDIGTLLLDAVFTPIRRVNYEVENMRVGDRTDYNRLRFVIETDGSISPADALDQAIKITIKQLEAVGGIAAKAEEISSKEKEVEEALEETEEIDNEKSEKKEGGAPETETLKTRIEDLKLSGRVSSALSAAGIRSIGGLTRKKESDLLEIEGVGKKAVDQIKQALTELGLTLK</sequence>
<evidence type="ECO:0000256" key="6">
    <source>
        <dbReference type="ARBA" id="ARBA00022695"/>
    </source>
</evidence>
<comment type="subunit">
    <text evidence="11">Homodimer. The RNAP catalytic core consists of 2 alpha, 1 beta, 1 beta' and 1 omega subunit. When a sigma factor is associated with the core the holoenzyme is formed, which can initiate transcription.</text>
</comment>
<dbReference type="InterPro" id="IPR036603">
    <property type="entry name" value="RBP11-like"/>
</dbReference>
<dbReference type="Gene3D" id="2.170.120.12">
    <property type="entry name" value="DNA-directed RNA polymerase, insert domain"/>
    <property type="match status" value="1"/>
</dbReference>
<evidence type="ECO:0000256" key="1">
    <source>
        <dbReference type="ARBA" id="ARBA00007123"/>
    </source>
</evidence>
<dbReference type="GO" id="GO:0005737">
    <property type="term" value="C:cytoplasm"/>
    <property type="evidence" value="ECO:0007669"/>
    <property type="project" value="UniProtKB-ARBA"/>
</dbReference>
<evidence type="ECO:0000256" key="4">
    <source>
        <dbReference type="ARBA" id="ARBA00022478"/>
    </source>
</evidence>
<dbReference type="GO" id="GO:0003899">
    <property type="term" value="F:DNA-directed RNA polymerase activity"/>
    <property type="evidence" value="ECO:0007669"/>
    <property type="project" value="UniProtKB-UniRule"/>
</dbReference>
<feature type="region of interest" description="Alpha C-terminal domain (alpha-CTD)" evidence="11">
    <location>
        <begin position="266"/>
        <end position="332"/>
    </location>
</feature>
<evidence type="ECO:0000313" key="14">
    <source>
        <dbReference type="EMBL" id="PIU99854.1"/>
    </source>
</evidence>
<gene>
    <name evidence="11" type="primary">rpoA</name>
    <name evidence="14" type="ORF">COS58_00370</name>
</gene>
<protein>
    <recommendedName>
        <fullName evidence="3 11">DNA-directed RNA polymerase subunit alpha</fullName>
        <shortName evidence="11">RNAP subunit alpha</shortName>
        <ecNumber evidence="2 11">2.7.7.6</ecNumber>
    </recommendedName>
    <alternativeName>
        <fullName evidence="9 11">RNA polymerase subunit alpha</fullName>
    </alternativeName>
    <alternativeName>
        <fullName evidence="8 11">Transcriptase subunit alpha</fullName>
    </alternativeName>
</protein>
<evidence type="ECO:0000259" key="13">
    <source>
        <dbReference type="SMART" id="SM00662"/>
    </source>
</evidence>
<comment type="catalytic activity">
    <reaction evidence="10 11">
        <text>RNA(n) + a ribonucleoside 5'-triphosphate = RNA(n+1) + diphosphate</text>
        <dbReference type="Rhea" id="RHEA:21248"/>
        <dbReference type="Rhea" id="RHEA-COMP:14527"/>
        <dbReference type="Rhea" id="RHEA-COMP:17342"/>
        <dbReference type="ChEBI" id="CHEBI:33019"/>
        <dbReference type="ChEBI" id="CHEBI:61557"/>
        <dbReference type="ChEBI" id="CHEBI:140395"/>
        <dbReference type="EC" id="2.7.7.6"/>
    </reaction>
</comment>
<comment type="caution">
    <text evidence="14">The sequence shown here is derived from an EMBL/GenBank/DDBJ whole genome shotgun (WGS) entry which is preliminary data.</text>
</comment>
<dbReference type="InterPro" id="IPR011263">
    <property type="entry name" value="DNA-dir_RNA_pol_RpoA/D/Rpb3"/>
</dbReference>
<dbReference type="EC" id="2.7.7.6" evidence="2 11"/>
<evidence type="ECO:0000256" key="9">
    <source>
        <dbReference type="ARBA" id="ARBA00033070"/>
    </source>
</evidence>
<dbReference type="GO" id="GO:0000428">
    <property type="term" value="C:DNA-directed RNA polymerase complex"/>
    <property type="evidence" value="ECO:0007669"/>
    <property type="project" value="UniProtKB-KW"/>
</dbReference>
<dbReference type="GO" id="GO:0006351">
    <property type="term" value="P:DNA-templated transcription"/>
    <property type="evidence" value="ECO:0007669"/>
    <property type="project" value="UniProtKB-UniRule"/>
</dbReference>
<dbReference type="InterPro" id="IPR011773">
    <property type="entry name" value="DNA-dir_RpoA"/>
</dbReference>
<comment type="domain">
    <text evidence="11">The N-terminal domain is essential for RNAP assembly and basal transcription, whereas the C-terminal domain is involved in interaction with transcriptional regulators and with upstream promoter elements.</text>
</comment>
<organism evidence="14 15">
    <name type="scientific">Candidatus Tagabacteria bacterium CG03_land_8_20_14_0_80_41_22</name>
    <dbReference type="NCBI Taxonomy" id="1975020"/>
    <lineage>
        <taxon>Bacteria</taxon>
        <taxon>Candidatus Tagaibacteriota</taxon>
    </lineage>
</organism>
<feature type="region of interest" description="Disordered" evidence="12">
    <location>
        <begin position="248"/>
        <end position="269"/>
    </location>
</feature>
<keyword evidence="7 11" id="KW-0804">Transcription</keyword>
<proteinExistence type="inferred from homology"/>
<evidence type="ECO:0000256" key="10">
    <source>
        <dbReference type="ARBA" id="ARBA00048552"/>
    </source>
</evidence>
<dbReference type="NCBIfam" id="TIGR02027">
    <property type="entry name" value="rpoA"/>
    <property type="match status" value="1"/>
</dbReference>
<reference evidence="15" key="1">
    <citation type="submission" date="2017-09" db="EMBL/GenBank/DDBJ databases">
        <title>Depth-based differentiation of microbial function through sediment-hosted aquifers and enrichment of novel symbionts in the deep terrestrial subsurface.</title>
        <authorList>
            <person name="Probst A.J."/>
            <person name="Ladd B."/>
            <person name="Jarett J.K."/>
            <person name="Geller-Mcgrath D.E."/>
            <person name="Sieber C.M.K."/>
            <person name="Emerson J.B."/>
            <person name="Anantharaman K."/>
            <person name="Thomas B.C."/>
            <person name="Malmstrom R."/>
            <person name="Stieglmeier M."/>
            <person name="Klingl A."/>
            <person name="Woyke T."/>
            <person name="Ryan C.M."/>
            <person name="Banfield J.F."/>
        </authorList>
    </citation>
    <scope>NUCLEOTIDE SEQUENCE [LARGE SCALE GENOMIC DNA]</scope>
</reference>
<feature type="region of interest" description="Alpha N-terminal domain (alpha-NTD)" evidence="11">
    <location>
        <begin position="1"/>
        <end position="239"/>
    </location>
</feature>
<dbReference type="Pfam" id="PF01000">
    <property type="entry name" value="RNA_pol_A_bac"/>
    <property type="match status" value="1"/>
</dbReference>
<evidence type="ECO:0000256" key="7">
    <source>
        <dbReference type="ARBA" id="ARBA00023163"/>
    </source>
</evidence>
<dbReference type="NCBIfam" id="NF003519">
    <property type="entry name" value="PRK05182.2-5"/>
    <property type="match status" value="1"/>
</dbReference>
<keyword evidence="6 11" id="KW-0548">Nucleotidyltransferase</keyword>
<dbReference type="SMART" id="SM00662">
    <property type="entry name" value="RPOLD"/>
    <property type="match status" value="1"/>
</dbReference>
<evidence type="ECO:0000256" key="2">
    <source>
        <dbReference type="ARBA" id="ARBA00012418"/>
    </source>
</evidence>
<dbReference type="InterPro" id="IPR011262">
    <property type="entry name" value="DNA-dir_RNA_pol_insert"/>
</dbReference>
<name>A0A2M7B9Q4_9BACT</name>
<keyword evidence="4 11" id="KW-0240">DNA-directed RNA polymerase</keyword>
<evidence type="ECO:0000256" key="8">
    <source>
        <dbReference type="ARBA" id="ARBA00032524"/>
    </source>
</evidence>
<dbReference type="GO" id="GO:0003677">
    <property type="term" value="F:DNA binding"/>
    <property type="evidence" value="ECO:0007669"/>
    <property type="project" value="UniProtKB-UniRule"/>
</dbReference>
<keyword evidence="5 11" id="KW-0808">Transferase</keyword>
<dbReference type="SUPFAM" id="SSF56553">
    <property type="entry name" value="Insert subdomain of RNA polymerase alpha subunit"/>
    <property type="match status" value="1"/>
</dbReference>
<feature type="compositionally biased region" description="Basic and acidic residues" evidence="12">
    <location>
        <begin position="254"/>
        <end position="269"/>
    </location>
</feature>
<dbReference type="FunFam" id="2.170.120.12:FF:000001">
    <property type="entry name" value="DNA-directed RNA polymerase subunit alpha"/>
    <property type="match status" value="1"/>
</dbReference>
<dbReference type="SUPFAM" id="SSF47789">
    <property type="entry name" value="C-terminal domain of RNA polymerase alpha subunit"/>
    <property type="match status" value="1"/>
</dbReference>
<dbReference type="EMBL" id="PEVG01000002">
    <property type="protein sequence ID" value="PIU99854.1"/>
    <property type="molecule type" value="Genomic_DNA"/>
</dbReference>
<comment type="similarity">
    <text evidence="1 11">Belongs to the RNA polymerase alpha chain family.</text>
</comment>
<dbReference type="Gene3D" id="1.10.150.20">
    <property type="entry name" value="5' to 3' exonuclease, C-terminal subdomain"/>
    <property type="match status" value="1"/>
</dbReference>
<dbReference type="Gene3D" id="3.30.1360.10">
    <property type="entry name" value="RNA polymerase, RBP11-like subunit"/>
    <property type="match status" value="1"/>
</dbReference>
<dbReference type="InterPro" id="IPR036643">
    <property type="entry name" value="RNApol_insert_sf"/>
</dbReference>
<dbReference type="SUPFAM" id="SSF55257">
    <property type="entry name" value="RBP11-like subunits of RNA polymerase"/>
    <property type="match status" value="1"/>
</dbReference>
<dbReference type="InterPro" id="IPR011260">
    <property type="entry name" value="RNAP_asu_C"/>
</dbReference>
<evidence type="ECO:0000256" key="11">
    <source>
        <dbReference type="HAMAP-Rule" id="MF_00059"/>
    </source>
</evidence>
<dbReference type="Pfam" id="PF03118">
    <property type="entry name" value="RNA_pol_A_CTD"/>
    <property type="match status" value="1"/>
</dbReference>
<evidence type="ECO:0000256" key="5">
    <source>
        <dbReference type="ARBA" id="ARBA00022679"/>
    </source>
</evidence>
<evidence type="ECO:0000313" key="15">
    <source>
        <dbReference type="Proteomes" id="UP000228561"/>
    </source>
</evidence>
<dbReference type="AlphaFoldDB" id="A0A2M7B9Q4"/>
<dbReference type="Proteomes" id="UP000228561">
    <property type="component" value="Unassembled WGS sequence"/>
</dbReference>
<feature type="domain" description="DNA-directed RNA polymerase RpoA/D/Rpb3-type" evidence="13">
    <location>
        <begin position="20"/>
        <end position="228"/>
    </location>
</feature>
<dbReference type="GO" id="GO:0046983">
    <property type="term" value="F:protein dimerization activity"/>
    <property type="evidence" value="ECO:0007669"/>
    <property type="project" value="InterPro"/>
</dbReference>
<evidence type="ECO:0000256" key="12">
    <source>
        <dbReference type="SAM" id="MobiDB-lite"/>
    </source>
</evidence>
<comment type="function">
    <text evidence="11">DNA-dependent RNA polymerase catalyzes the transcription of DNA into RNA using the four ribonucleoside triphosphates as substrates.</text>
</comment>
<evidence type="ECO:0000256" key="3">
    <source>
        <dbReference type="ARBA" id="ARBA00015972"/>
    </source>
</evidence>
<accession>A0A2M7B9Q4</accession>